<dbReference type="AlphaFoldDB" id="A0A3L6Q1P4"/>
<dbReference type="EMBL" id="PQIB02000014">
    <property type="protein sequence ID" value="RLM69494.1"/>
    <property type="molecule type" value="Genomic_DNA"/>
</dbReference>
<dbReference type="Proteomes" id="UP000275267">
    <property type="component" value="Unassembled WGS sequence"/>
</dbReference>
<dbReference type="Gene3D" id="1.10.510.10">
    <property type="entry name" value="Transferase(Phosphotransferase) domain 1"/>
    <property type="match status" value="1"/>
</dbReference>
<dbReference type="STRING" id="4540.A0A3L6Q1P4"/>
<protein>
    <submittedName>
        <fullName evidence="3">Receptor-like protein kinase</fullName>
    </submittedName>
</protein>
<dbReference type="GO" id="GO:0004672">
    <property type="term" value="F:protein kinase activity"/>
    <property type="evidence" value="ECO:0007669"/>
    <property type="project" value="InterPro"/>
</dbReference>
<reference evidence="4" key="1">
    <citation type="journal article" date="2019" name="Nat. Commun.">
        <title>The genome of broomcorn millet.</title>
        <authorList>
            <person name="Zou C."/>
            <person name="Miki D."/>
            <person name="Li D."/>
            <person name="Tang Q."/>
            <person name="Xiao L."/>
            <person name="Rajput S."/>
            <person name="Deng P."/>
            <person name="Jia W."/>
            <person name="Huang R."/>
            <person name="Zhang M."/>
            <person name="Sun Y."/>
            <person name="Hu J."/>
            <person name="Fu X."/>
            <person name="Schnable P.S."/>
            <person name="Li F."/>
            <person name="Zhang H."/>
            <person name="Feng B."/>
            <person name="Zhu X."/>
            <person name="Liu R."/>
            <person name="Schnable J.C."/>
            <person name="Zhu J.-K."/>
            <person name="Zhang H."/>
        </authorList>
    </citation>
    <scope>NUCLEOTIDE SEQUENCE [LARGE SCALE GENOMIC DNA]</scope>
</reference>
<dbReference type="PROSITE" id="PS50011">
    <property type="entry name" value="PROTEIN_KINASE_DOM"/>
    <property type="match status" value="1"/>
</dbReference>
<proteinExistence type="predicted"/>
<feature type="compositionally biased region" description="Basic and acidic residues" evidence="1">
    <location>
        <begin position="231"/>
        <end position="241"/>
    </location>
</feature>
<gene>
    <name evidence="3" type="ORF">C2845_PM17G06530</name>
</gene>
<dbReference type="PANTHER" id="PTHR47975">
    <property type="entry name" value="S-LOCUS LECTIN KINASE FAMILY PROTEIN"/>
    <property type="match status" value="1"/>
</dbReference>
<accession>A0A3L6Q1P4</accession>
<dbReference type="SUPFAM" id="SSF56112">
    <property type="entry name" value="Protein kinase-like (PK-like)"/>
    <property type="match status" value="1"/>
</dbReference>
<feature type="domain" description="Protein kinase" evidence="2">
    <location>
        <begin position="1"/>
        <end position="193"/>
    </location>
</feature>
<name>A0A3L6Q1P4_PANMI</name>
<keyword evidence="4" id="KW-1185">Reference proteome</keyword>
<comment type="caution">
    <text evidence="3">The sequence shown here is derived from an EMBL/GenBank/DDBJ whole genome shotgun (WGS) entry which is preliminary data.</text>
</comment>
<evidence type="ECO:0000256" key="1">
    <source>
        <dbReference type="SAM" id="MobiDB-lite"/>
    </source>
</evidence>
<dbReference type="InterPro" id="IPR000719">
    <property type="entry name" value="Prot_kinase_dom"/>
</dbReference>
<evidence type="ECO:0000313" key="3">
    <source>
        <dbReference type="EMBL" id="RLM69494.1"/>
    </source>
</evidence>
<dbReference type="Pfam" id="PF00069">
    <property type="entry name" value="Pkinase"/>
    <property type="match status" value="1"/>
</dbReference>
<dbReference type="OrthoDB" id="679259at2759"/>
<dbReference type="InterPro" id="IPR011009">
    <property type="entry name" value="Kinase-like_dom_sf"/>
</dbReference>
<dbReference type="PANTHER" id="PTHR47975:SF26">
    <property type="entry name" value="PROTEIN KINASE DOMAIN-CONTAINING PROTEIN"/>
    <property type="match status" value="1"/>
</dbReference>
<feature type="region of interest" description="Disordered" evidence="1">
    <location>
        <begin position="231"/>
        <end position="256"/>
    </location>
</feature>
<evidence type="ECO:0000259" key="2">
    <source>
        <dbReference type="PROSITE" id="PS50011"/>
    </source>
</evidence>
<dbReference type="GO" id="GO:0005524">
    <property type="term" value="F:ATP binding"/>
    <property type="evidence" value="ECO:0007669"/>
    <property type="project" value="InterPro"/>
</dbReference>
<organism evidence="3 4">
    <name type="scientific">Panicum miliaceum</name>
    <name type="common">Proso millet</name>
    <name type="synonym">Broomcorn millet</name>
    <dbReference type="NCBI Taxonomy" id="4540"/>
    <lineage>
        <taxon>Eukaryota</taxon>
        <taxon>Viridiplantae</taxon>
        <taxon>Streptophyta</taxon>
        <taxon>Embryophyta</taxon>
        <taxon>Tracheophyta</taxon>
        <taxon>Spermatophyta</taxon>
        <taxon>Magnoliopsida</taxon>
        <taxon>Liliopsida</taxon>
        <taxon>Poales</taxon>
        <taxon>Poaceae</taxon>
        <taxon>PACMAD clade</taxon>
        <taxon>Panicoideae</taxon>
        <taxon>Panicodae</taxon>
        <taxon>Paniceae</taxon>
        <taxon>Panicinae</taxon>
        <taxon>Panicum</taxon>
        <taxon>Panicum sect. Panicum</taxon>
    </lineage>
</organism>
<sequence length="459" mass="51118">MGDETRKIDWDKRFKIIKGICDGLRYLHKGSSSRPPIIHMNLVPTSIWLDDNLVPKIADFGLSRLFGGQTQMYTQNVVGLNGYMAPEYLFNGEITTRLDIYSLGMIILEIITGERNCANSEDRTATKFVDKVRQNWKTDDDITSMYPSLTDFELEQVKACIVIALKCLETDQNKRPSTDDIVDKLNGKLVPIFQQGRGTTRQGLWPRRGVRTHARGFSHPITAAWLHHVREGDGGGRKHDGATGSSKARRGQGSLAQQRYTAASKPGALGSLVVRGRGVARAAARACAWVPGFPGPRHGGKKGRRWLRVTASRRGEGPCKTDWDGVFLGPSTAGSSALQPAATRDAGMGWRAWAYRARSRKTRSAKGRGVAVAWRHSAVARRGVDGDDWGAGMVKRRRSSSDGPPPWRARAQVLLLAPSPLTQRRWWPLPCPPPLQLFFLFSASQVQRWWRTEKKARFL</sequence>
<evidence type="ECO:0000313" key="4">
    <source>
        <dbReference type="Proteomes" id="UP000275267"/>
    </source>
</evidence>